<dbReference type="InterPro" id="IPR053168">
    <property type="entry name" value="Glutamic_endopeptidase"/>
</dbReference>
<keyword evidence="3" id="KW-1185">Reference proteome</keyword>
<dbReference type="PANTHER" id="PTHR31589:SF110">
    <property type="entry name" value="PROTEIN, PUTATIVE (DUF239)-RELATED"/>
    <property type="match status" value="1"/>
</dbReference>
<proteinExistence type="predicted"/>
<name>A0A068UB18_COFCA</name>
<dbReference type="EMBL" id="HG739102">
    <property type="protein sequence ID" value="CDP05720.1"/>
    <property type="molecule type" value="Genomic_DNA"/>
</dbReference>
<reference evidence="3" key="1">
    <citation type="journal article" date="2014" name="Science">
        <title>The coffee genome provides insight into the convergent evolution of caffeine biosynthesis.</title>
        <authorList>
            <person name="Denoeud F."/>
            <person name="Carretero-Paulet L."/>
            <person name="Dereeper A."/>
            <person name="Droc G."/>
            <person name="Guyot R."/>
            <person name="Pietrella M."/>
            <person name="Zheng C."/>
            <person name="Alberti A."/>
            <person name="Anthony F."/>
            <person name="Aprea G."/>
            <person name="Aury J.M."/>
            <person name="Bento P."/>
            <person name="Bernard M."/>
            <person name="Bocs S."/>
            <person name="Campa C."/>
            <person name="Cenci A."/>
            <person name="Combes M.C."/>
            <person name="Crouzillat D."/>
            <person name="Da Silva C."/>
            <person name="Daddiego L."/>
            <person name="De Bellis F."/>
            <person name="Dussert S."/>
            <person name="Garsmeur O."/>
            <person name="Gayraud T."/>
            <person name="Guignon V."/>
            <person name="Jahn K."/>
            <person name="Jamilloux V."/>
            <person name="Joet T."/>
            <person name="Labadie K."/>
            <person name="Lan T."/>
            <person name="Leclercq J."/>
            <person name="Lepelley M."/>
            <person name="Leroy T."/>
            <person name="Li L.T."/>
            <person name="Librado P."/>
            <person name="Lopez L."/>
            <person name="Munoz A."/>
            <person name="Noel B."/>
            <person name="Pallavicini A."/>
            <person name="Perrotta G."/>
            <person name="Poncet V."/>
            <person name="Pot D."/>
            <person name="Priyono X."/>
            <person name="Rigoreau M."/>
            <person name="Rouard M."/>
            <person name="Rozas J."/>
            <person name="Tranchant-Dubreuil C."/>
            <person name="VanBuren R."/>
            <person name="Zhang Q."/>
            <person name="Andrade A.C."/>
            <person name="Argout X."/>
            <person name="Bertrand B."/>
            <person name="de Kochko A."/>
            <person name="Graziosi G."/>
            <person name="Henry R.J."/>
            <person name="Jayarama X."/>
            <person name="Ming R."/>
            <person name="Nagai C."/>
            <person name="Rounsley S."/>
            <person name="Sankoff D."/>
            <person name="Giuliano G."/>
            <person name="Albert V.A."/>
            <person name="Wincker P."/>
            <person name="Lashermes P."/>
        </authorList>
    </citation>
    <scope>NUCLEOTIDE SEQUENCE [LARGE SCALE GENOMIC DNA]</scope>
    <source>
        <strain evidence="3">cv. DH200-94</strain>
    </source>
</reference>
<dbReference type="PROSITE" id="PS52045">
    <property type="entry name" value="NEPROSIN_PEP_CD"/>
    <property type="match status" value="1"/>
</dbReference>
<evidence type="ECO:0000313" key="2">
    <source>
        <dbReference type="EMBL" id="CDP05720.1"/>
    </source>
</evidence>
<dbReference type="Pfam" id="PF03080">
    <property type="entry name" value="Neprosin"/>
    <property type="match status" value="1"/>
</dbReference>
<dbReference type="PROSITE" id="PS51257">
    <property type="entry name" value="PROKAR_LIPOPROTEIN"/>
    <property type="match status" value="1"/>
</dbReference>
<dbReference type="Proteomes" id="UP000295252">
    <property type="component" value="Chromosome VII"/>
</dbReference>
<dbReference type="PANTHER" id="PTHR31589">
    <property type="entry name" value="PROTEIN, PUTATIVE (DUF239)-RELATED-RELATED"/>
    <property type="match status" value="1"/>
</dbReference>
<evidence type="ECO:0000259" key="1">
    <source>
        <dbReference type="PROSITE" id="PS52045"/>
    </source>
</evidence>
<protein>
    <recommendedName>
        <fullName evidence="1">Neprosin PEP catalytic domain-containing protein</fullName>
    </recommendedName>
</protein>
<organism evidence="2 3">
    <name type="scientific">Coffea canephora</name>
    <name type="common">Robusta coffee</name>
    <dbReference type="NCBI Taxonomy" id="49390"/>
    <lineage>
        <taxon>Eukaryota</taxon>
        <taxon>Viridiplantae</taxon>
        <taxon>Streptophyta</taxon>
        <taxon>Embryophyta</taxon>
        <taxon>Tracheophyta</taxon>
        <taxon>Spermatophyta</taxon>
        <taxon>Magnoliopsida</taxon>
        <taxon>eudicotyledons</taxon>
        <taxon>Gunneridae</taxon>
        <taxon>Pentapetalae</taxon>
        <taxon>asterids</taxon>
        <taxon>lamiids</taxon>
        <taxon>Gentianales</taxon>
        <taxon>Rubiaceae</taxon>
        <taxon>Ixoroideae</taxon>
        <taxon>Gardenieae complex</taxon>
        <taxon>Bertiereae - Coffeeae clade</taxon>
        <taxon>Coffeeae</taxon>
        <taxon>Coffea</taxon>
    </lineage>
</organism>
<gene>
    <name evidence="2" type="ORF">GSCOC_T00020971001</name>
</gene>
<dbReference type="PhylomeDB" id="A0A068UB18"/>
<accession>A0A068UB18</accession>
<feature type="domain" description="Neprosin PEP catalytic" evidence="1">
    <location>
        <begin position="1"/>
        <end position="91"/>
    </location>
</feature>
<evidence type="ECO:0000313" key="3">
    <source>
        <dbReference type="Proteomes" id="UP000295252"/>
    </source>
</evidence>
<dbReference type="Gramene" id="CDP05720">
    <property type="protein sequence ID" value="CDP05720"/>
    <property type="gene ID" value="GSCOC_T00020971001"/>
</dbReference>
<dbReference type="InParanoid" id="A0A068UB18"/>
<sequence length="91" mass="10739">MFLFFRSSSQLWITGGSCDSDLNVIEAGWHVSFQRKLYGDKRTSFFIYWTRNNFRSTGCYNLLCPDFAQTRNEYTMIFMSCSLILLGWFSI</sequence>
<dbReference type="Gene3D" id="3.90.1320.10">
    <property type="entry name" value="Outer-capsid protein sigma 3, large lobe"/>
    <property type="match status" value="1"/>
</dbReference>
<dbReference type="InterPro" id="IPR004314">
    <property type="entry name" value="Neprosin"/>
</dbReference>
<dbReference type="STRING" id="49390.A0A068UB18"/>
<dbReference type="AlphaFoldDB" id="A0A068UB18"/>